<keyword evidence="2" id="KW-1185">Reference proteome</keyword>
<gene>
    <name evidence="1" type="ORF">CDAR_491281</name>
</gene>
<name>A0AAV4X6M4_9ARAC</name>
<comment type="caution">
    <text evidence="1">The sequence shown here is derived from an EMBL/GenBank/DDBJ whole genome shotgun (WGS) entry which is preliminary data.</text>
</comment>
<accession>A0AAV4X6M4</accession>
<protein>
    <submittedName>
        <fullName evidence="1">Uncharacterized protein</fullName>
    </submittedName>
</protein>
<evidence type="ECO:0000313" key="1">
    <source>
        <dbReference type="EMBL" id="GIY90921.1"/>
    </source>
</evidence>
<sequence length="132" mass="15007">MIKLNSIDDTEQALDTFTNTILNALDKSSKPNFNHQRKRIPPDIKKLITNRNKIRRAWQISKDPALKTAKNKIHDIIKRKMKKLNDDNWSNITKDLSSNSNSLWRKVADLHVGPQSSSFAASSKSSGARHCV</sequence>
<dbReference type="EMBL" id="BPLQ01015723">
    <property type="protein sequence ID" value="GIY90921.1"/>
    <property type="molecule type" value="Genomic_DNA"/>
</dbReference>
<organism evidence="1 2">
    <name type="scientific">Caerostris darwini</name>
    <dbReference type="NCBI Taxonomy" id="1538125"/>
    <lineage>
        <taxon>Eukaryota</taxon>
        <taxon>Metazoa</taxon>
        <taxon>Ecdysozoa</taxon>
        <taxon>Arthropoda</taxon>
        <taxon>Chelicerata</taxon>
        <taxon>Arachnida</taxon>
        <taxon>Araneae</taxon>
        <taxon>Araneomorphae</taxon>
        <taxon>Entelegynae</taxon>
        <taxon>Araneoidea</taxon>
        <taxon>Araneidae</taxon>
        <taxon>Caerostris</taxon>
    </lineage>
</organism>
<dbReference type="AlphaFoldDB" id="A0AAV4X6M4"/>
<evidence type="ECO:0000313" key="2">
    <source>
        <dbReference type="Proteomes" id="UP001054837"/>
    </source>
</evidence>
<dbReference type="Proteomes" id="UP001054837">
    <property type="component" value="Unassembled WGS sequence"/>
</dbReference>
<reference evidence="1 2" key="1">
    <citation type="submission" date="2021-06" db="EMBL/GenBank/DDBJ databases">
        <title>Caerostris darwini draft genome.</title>
        <authorList>
            <person name="Kono N."/>
            <person name="Arakawa K."/>
        </authorList>
    </citation>
    <scope>NUCLEOTIDE SEQUENCE [LARGE SCALE GENOMIC DNA]</scope>
</reference>
<proteinExistence type="predicted"/>